<organism evidence="1 2">
    <name type="scientific">Solitalea canadensis (strain ATCC 29591 / DSM 3403 / JCM 21819 / LMG 8368 / NBRC 15130 / NCIMB 12057 / USAM 9D)</name>
    <name type="common">Flexibacter canadensis</name>
    <dbReference type="NCBI Taxonomy" id="929556"/>
    <lineage>
        <taxon>Bacteria</taxon>
        <taxon>Pseudomonadati</taxon>
        <taxon>Bacteroidota</taxon>
        <taxon>Sphingobacteriia</taxon>
        <taxon>Sphingobacteriales</taxon>
        <taxon>Sphingobacteriaceae</taxon>
        <taxon>Solitalea</taxon>
    </lineage>
</organism>
<dbReference type="STRING" id="929556.Solca_4214"/>
<dbReference type="eggNOG" id="COG4568">
    <property type="taxonomic scope" value="Bacteria"/>
</dbReference>
<reference evidence="1" key="1">
    <citation type="submission" date="2012-02" db="EMBL/GenBank/DDBJ databases">
        <title>The complete genome of Solitalea canadensis DSM 3403.</title>
        <authorList>
            <consortium name="US DOE Joint Genome Institute (JGI-PGF)"/>
            <person name="Lucas S."/>
            <person name="Copeland A."/>
            <person name="Lapidus A."/>
            <person name="Glavina del Rio T."/>
            <person name="Dalin E."/>
            <person name="Tice H."/>
            <person name="Bruce D."/>
            <person name="Goodwin L."/>
            <person name="Pitluck S."/>
            <person name="Peters L."/>
            <person name="Ovchinnikova G."/>
            <person name="Lu M."/>
            <person name="Kyrpides N."/>
            <person name="Mavromatis K."/>
            <person name="Ivanova N."/>
            <person name="Brettin T."/>
            <person name="Detter J.C."/>
            <person name="Han C."/>
            <person name="Larimer F."/>
            <person name="Land M."/>
            <person name="Hauser L."/>
            <person name="Markowitz V."/>
            <person name="Cheng J.-F."/>
            <person name="Hugenholtz P."/>
            <person name="Woyke T."/>
            <person name="Wu D."/>
            <person name="Spring S."/>
            <person name="Schroeder M."/>
            <person name="Kopitz M."/>
            <person name="Brambilla E."/>
            <person name="Klenk H.-P."/>
            <person name="Eisen J.A."/>
        </authorList>
    </citation>
    <scope>NUCLEOTIDE SEQUENCE</scope>
    <source>
        <strain evidence="1">DSM 3403</strain>
    </source>
</reference>
<evidence type="ECO:0000313" key="2">
    <source>
        <dbReference type="Proteomes" id="UP000007590"/>
    </source>
</evidence>
<dbReference type="SUPFAM" id="SSF101744">
    <property type="entry name" value="Rof/RNase P subunit-like"/>
    <property type="match status" value="1"/>
</dbReference>
<name>H8KLQ0_SOLCM</name>
<dbReference type="EMBL" id="CP003349">
    <property type="protein sequence ID" value="AFD09204.1"/>
    <property type="molecule type" value="Genomic_DNA"/>
</dbReference>
<dbReference type="HOGENOM" id="CLU_187661_0_0_10"/>
<protein>
    <submittedName>
        <fullName evidence="1">Uncharacterized protein</fullName>
    </submittedName>
</protein>
<dbReference type="OrthoDB" id="5344363at2"/>
<evidence type="ECO:0000313" key="1">
    <source>
        <dbReference type="EMBL" id="AFD09204.1"/>
    </source>
</evidence>
<keyword evidence="2" id="KW-1185">Reference proteome</keyword>
<dbReference type="RefSeq" id="WP_014682426.1">
    <property type="nucleotide sequence ID" value="NC_017770.1"/>
</dbReference>
<gene>
    <name evidence="1" type="ordered locus">Solca_4214</name>
</gene>
<sequence length="83" mass="9519">MKSKRSSQSTFYDQLEAFASSRTPCAIIFMDQNDQQEHTMGLITEFFERDKIDYLKLDNGKEIRIDRIVNTNGLSTSDFGGIC</sequence>
<dbReference type="InterPro" id="IPR023534">
    <property type="entry name" value="Rof/RNase_P-like"/>
</dbReference>
<proteinExistence type="predicted"/>
<dbReference type="Proteomes" id="UP000007590">
    <property type="component" value="Chromosome"/>
</dbReference>
<accession>H8KLQ0</accession>
<dbReference type="KEGG" id="scn:Solca_4214"/>
<dbReference type="AlphaFoldDB" id="H8KLQ0"/>